<dbReference type="SUPFAM" id="SSF51905">
    <property type="entry name" value="FAD/NAD(P)-binding domain"/>
    <property type="match status" value="1"/>
</dbReference>
<comment type="caution">
    <text evidence="6">The sequence shown here is derived from an EMBL/GenBank/DDBJ whole genome shotgun (WGS) entry which is preliminary data.</text>
</comment>
<sequence>MPKSVVVLGGSLGGLAVAHRLLKYTLPREPHLKVILISKNTHFYWNVASVRAVIPGVLKDEQVLQPIEPGLAQYPPDSVDFILGEVTSLDTASKTVHVSTCEDASTAVAFDYLVIATGSTSKSPSMPWKASSTHEACVEALHATTDSIRRASHIVIAGAGATGVELAGEIRFEFRDKTVVLLSSDEQLLGGDGIASAAERELAKLGVDIRRGVRVAGAEEVEEGGRTVVRLEGGEEIETELYLPTMGFVPNTAYLPDRFLRDSGYVDVDEYMGVAAQDAGGIWAVGDAVSKPRAGFLITEAQAAGVAKNIELVLQGKEQQLVRGPSVDIFICSTGRSRAAGRVGFVPMPSLAAWIGKGRTLGVDRTKKYVDGTMW</sequence>
<dbReference type="PRINTS" id="PR00411">
    <property type="entry name" value="PNDRDTASEI"/>
</dbReference>
<dbReference type="OMA" id="MAVTHQL"/>
<keyword evidence="3" id="KW-0274">FAD</keyword>
<keyword evidence="4" id="KW-0560">Oxidoreductase</keyword>
<proteinExistence type="inferred from homology"/>
<dbReference type="AlphaFoldDB" id="A0A167H9P7"/>
<protein>
    <submittedName>
        <fullName evidence="6">Pyridine nucleotide-disulfide oxidoreductase, FAD/NAD(P)-binding domain protein</fullName>
    </submittedName>
</protein>
<dbReference type="GO" id="GO:0005737">
    <property type="term" value="C:cytoplasm"/>
    <property type="evidence" value="ECO:0007669"/>
    <property type="project" value="TreeGrafter"/>
</dbReference>
<gene>
    <name evidence="6" type="ORF">NOR_02145</name>
</gene>
<dbReference type="Gene3D" id="3.50.50.100">
    <property type="match status" value="1"/>
</dbReference>
<comment type="similarity">
    <text evidence="1">Belongs to the FAD-dependent oxidoreductase family.</text>
</comment>
<dbReference type="GO" id="GO:0050660">
    <property type="term" value="F:flavin adenine dinucleotide binding"/>
    <property type="evidence" value="ECO:0007669"/>
    <property type="project" value="TreeGrafter"/>
</dbReference>
<name>A0A167H9P7_METRR</name>
<dbReference type="OrthoDB" id="202203at2759"/>
<accession>A0A167H9P7</accession>
<evidence type="ECO:0000256" key="4">
    <source>
        <dbReference type="ARBA" id="ARBA00023002"/>
    </source>
</evidence>
<evidence type="ECO:0000259" key="5">
    <source>
        <dbReference type="Pfam" id="PF07992"/>
    </source>
</evidence>
<reference evidence="6 7" key="1">
    <citation type="journal article" date="2016" name="Genome Biol. Evol.">
        <title>Divergent and convergent evolution of fungal pathogenicity.</title>
        <authorList>
            <person name="Shang Y."/>
            <person name="Xiao G."/>
            <person name="Zheng P."/>
            <person name="Cen K."/>
            <person name="Zhan S."/>
            <person name="Wang C."/>
        </authorList>
    </citation>
    <scope>NUCLEOTIDE SEQUENCE [LARGE SCALE GENOMIC DNA]</scope>
    <source>
        <strain evidence="6 7">RCEF 4871</strain>
    </source>
</reference>
<dbReference type="PRINTS" id="PR00368">
    <property type="entry name" value="FADPNR"/>
</dbReference>
<evidence type="ECO:0000313" key="6">
    <source>
        <dbReference type="EMBL" id="OAA47655.1"/>
    </source>
</evidence>
<dbReference type="EMBL" id="AZHC01000005">
    <property type="protein sequence ID" value="OAA47655.1"/>
    <property type="molecule type" value="Genomic_DNA"/>
</dbReference>
<dbReference type="InterPro" id="IPR023753">
    <property type="entry name" value="FAD/NAD-binding_dom"/>
</dbReference>
<dbReference type="GO" id="GO:0004174">
    <property type="term" value="F:electron-transferring-flavoprotein dehydrogenase activity"/>
    <property type="evidence" value="ECO:0007669"/>
    <property type="project" value="TreeGrafter"/>
</dbReference>
<organism evidence="6 7">
    <name type="scientific">Metarhizium rileyi (strain RCEF 4871)</name>
    <name type="common">Nomuraea rileyi</name>
    <dbReference type="NCBI Taxonomy" id="1649241"/>
    <lineage>
        <taxon>Eukaryota</taxon>
        <taxon>Fungi</taxon>
        <taxon>Dikarya</taxon>
        <taxon>Ascomycota</taxon>
        <taxon>Pezizomycotina</taxon>
        <taxon>Sordariomycetes</taxon>
        <taxon>Hypocreomycetidae</taxon>
        <taxon>Hypocreales</taxon>
        <taxon>Clavicipitaceae</taxon>
        <taxon>Metarhizium</taxon>
    </lineage>
</organism>
<evidence type="ECO:0000256" key="1">
    <source>
        <dbReference type="ARBA" id="ARBA00006442"/>
    </source>
</evidence>
<dbReference type="InterPro" id="IPR036188">
    <property type="entry name" value="FAD/NAD-bd_sf"/>
</dbReference>
<dbReference type="Proteomes" id="UP000243498">
    <property type="component" value="Unassembled WGS sequence"/>
</dbReference>
<feature type="domain" description="FAD/NAD(P)-binding" evidence="5">
    <location>
        <begin position="4"/>
        <end position="292"/>
    </location>
</feature>
<dbReference type="PANTHER" id="PTHR43735">
    <property type="entry name" value="APOPTOSIS-INDUCING FACTOR 1"/>
    <property type="match status" value="1"/>
</dbReference>
<evidence type="ECO:0000256" key="2">
    <source>
        <dbReference type="ARBA" id="ARBA00022630"/>
    </source>
</evidence>
<evidence type="ECO:0000256" key="3">
    <source>
        <dbReference type="ARBA" id="ARBA00022827"/>
    </source>
</evidence>
<evidence type="ECO:0000313" key="7">
    <source>
        <dbReference type="Proteomes" id="UP000243498"/>
    </source>
</evidence>
<keyword evidence="2" id="KW-0285">Flavoprotein</keyword>
<keyword evidence="7" id="KW-1185">Reference proteome</keyword>
<dbReference type="STRING" id="1081105.A0A167H9P7"/>
<dbReference type="PANTHER" id="PTHR43735:SF3">
    <property type="entry name" value="FERROPTOSIS SUPPRESSOR PROTEIN 1"/>
    <property type="match status" value="1"/>
</dbReference>
<dbReference type="Pfam" id="PF07992">
    <property type="entry name" value="Pyr_redox_2"/>
    <property type="match status" value="1"/>
</dbReference>